<evidence type="ECO:0000313" key="2">
    <source>
        <dbReference type="EMBL" id="KAK7865889.1"/>
    </source>
</evidence>
<keyword evidence="3" id="KW-1185">Reference proteome</keyword>
<evidence type="ECO:0008006" key="4">
    <source>
        <dbReference type="Google" id="ProtNLM"/>
    </source>
</evidence>
<protein>
    <recommendedName>
        <fullName evidence="4">Accessory gland protein</fullName>
    </recommendedName>
</protein>
<organism evidence="2 3">
    <name type="scientific">Gryllus longicercus</name>
    <dbReference type="NCBI Taxonomy" id="2509291"/>
    <lineage>
        <taxon>Eukaryota</taxon>
        <taxon>Metazoa</taxon>
        <taxon>Ecdysozoa</taxon>
        <taxon>Arthropoda</taxon>
        <taxon>Hexapoda</taxon>
        <taxon>Insecta</taxon>
        <taxon>Pterygota</taxon>
        <taxon>Neoptera</taxon>
        <taxon>Polyneoptera</taxon>
        <taxon>Orthoptera</taxon>
        <taxon>Ensifera</taxon>
        <taxon>Gryllidea</taxon>
        <taxon>Grylloidea</taxon>
        <taxon>Gryllidae</taxon>
        <taxon>Gryllinae</taxon>
        <taxon>Gryllus</taxon>
    </lineage>
</organism>
<accession>A0AAN9Z7R7</accession>
<gene>
    <name evidence="2" type="ORF">R5R35_005617</name>
</gene>
<proteinExistence type="predicted"/>
<evidence type="ECO:0000313" key="3">
    <source>
        <dbReference type="Proteomes" id="UP001378592"/>
    </source>
</evidence>
<dbReference type="EMBL" id="JAZDUA010000163">
    <property type="protein sequence ID" value="KAK7865889.1"/>
    <property type="molecule type" value="Genomic_DNA"/>
</dbReference>
<comment type="caution">
    <text evidence="2">The sequence shown here is derived from an EMBL/GenBank/DDBJ whole genome shotgun (WGS) entry which is preliminary data.</text>
</comment>
<dbReference type="AlphaFoldDB" id="A0AAN9Z7R7"/>
<name>A0AAN9Z7R7_9ORTH</name>
<sequence>MQRFASLRVTAAAVMLVVILSGVIEGGGSEHTQEPSAFTWPAVSSEENNSGVGNIFNKLPAIFIKILQYFIALFFSGMKGSSGLHNLFGN</sequence>
<dbReference type="Proteomes" id="UP001378592">
    <property type="component" value="Unassembled WGS sequence"/>
</dbReference>
<reference evidence="2 3" key="1">
    <citation type="submission" date="2024-03" db="EMBL/GenBank/DDBJ databases">
        <title>The genome assembly and annotation of the cricket Gryllus longicercus Weissman &amp; Gray.</title>
        <authorList>
            <person name="Szrajer S."/>
            <person name="Gray D."/>
            <person name="Ylla G."/>
        </authorList>
    </citation>
    <scope>NUCLEOTIDE SEQUENCE [LARGE SCALE GENOMIC DNA]</scope>
    <source>
        <strain evidence="2">DAG 2021-001</strain>
        <tissue evidence="2">Whole body minus gut</tissue>
    </source>
</reference>
<feature type="chain" id="PRO_5042998926" description="Accessory gland protein" evidence="1">
    <location>
        <begin position="30"/>
        <end position="90"/>
    </location>
</feature>
<keyword evidence="1" id="KW-0732">Signal</keyword>
<feature type="signal peptide" evidence="1">
    <location>
        <begin position="1"/>
        <end position="29"/>
    </location>
</feature>
<evidence type="ECO:0000256" key="1">
    <source>
        <dbReference type="SAM" id="SignalP"/>
    </source>
</evidence>